<feature type="non-terminal residue" evidence="1">
    <location>
        <position position="1"/>
    </location>
</feature>
<sequence length="100" mass="11745">YNLEVPKYRNMMINSANALIHRLEFYMKDEIEITPEIALKEIEMLARQGKLCSIYVWSHPWVLNCGSEYLLKISASMEEELTQQEKDIVVKIRADINKIV</sequence>
<accession>X1F423</accession>
<name>X1F423_9ZZZZ</name>
<gene>
    <name evidence="1" type="ORF">S01H4_65622</name>
</gene>
<evidence type="ECO:0000313" key="1">
    <source>
        <dbReference type="EMBL" id="GAH27325.1"/>
    </source>
</evidence>
<dbReference type="AlphaFoldDB" id="X1F423"/>
<proteinExistence type="predicted"/>
<reference evidence="1" key="1">
    <citation type="journal article" date="2014" name="Front. Microbiol.">
        <title>High frequency of phylogenetically diverse reductive dehalogenase-homologous genes in deep subseafloor sedimentary metagenomes.</title>
        <authorList>
            <person name="Kawai M."/>
            <person name="Futagami T."/>
            <person name="Toyoda A."/>
            <person name="Takaki Y."/>
            <person name="Nishi S."/>
            <person name="Hori S."/>
            <person name="Arai W."/>
            <person name="Tsubouchi T."/>
            <person name="Morono Y."/>
            <person name="Uchiyama I."/>
            <person name="Ito T."/>
            <person name="Fujiyama A."/>
            <person name="Inagaki F."/>
            <person name="Takami H."/>
        </authorList>
    </citation>
    <scope>NUCLEOTIDE SEQUENCE</scope>
    <source>
        <strain evidence="1">Expedition CK06-06</strain>
    </source>
</reference>
<organism evidence="1">
    <name type="scientific">marine sediment metagenome</name>
    <dbReference type="NCBI Taxonomy" id="412755"/>
    <lineage>
        <taxon>unclassified sequences</taxon>
        <taxon>metagenomes</taxon>
        <taxon>ecological metagenomes</taxon>
    </lineage>
</organism>
<dbReference type="EMBL" id="BART01040230">
    <property type="protein sequence ID" value="GAH27325.1"/>
    <property type="molecule type" value="Genomic_DNA"/>
</dbReference>
<comment type="caution">
    <text evidence="1">The sequence shown here is derived from an EMBL/GenBank/DDBJ whole genome shotgun (WGS) entry which is preliminary data.</text>
</comment>
<protein>
    <submittedName>
        <fullName evidence="1">Uncharacterized protein</fullName>
    </submittedName>
</protein>
<feature type="non-terminal residue" evidence="1">
    <location>
        <position position="100"/>
    </location>
</feature>